<dbReference type="PANTHER" id="PTHR14659">
    <property type="entry name" value="ALPHA- AND GAMMA-ADAPTIN-BINDING PROTEIN P34"/>
    <property type="match status" value="1"/>
</dbReference>
<evidence type="ECO:0000313" key="2">
    <source>
        <dbReference type="Proteomes" id="UP000242180"/>
    </source>
</evidence>
<dbReference type="InParanoid" id="A0A1X2HSP0"/>
<gene>
    <name evidence="1" type="ORF">BCR43DRAFT_481804</name>
</gene>
<protein>
    <recommendedName>
        <fullName evidence="3">Alpha and gamma adaptin binding protein p34-domain-containing protein</fullName>
    </recommendedName>
</protein>
<accession>A0A1X2HSP0</accession>
<proteinExistence type="predicted"/>
<organism evidence="1 2">
    <name type="scientific">Syncephalastrum racemosum</name>
    <name type="common">Filamentous fungus</name>
    <dbReference type="NCBI Taxonomy" id="13706"/>
    <lineage>
        <taxon>Eukaryota</taxon>
        <taxon>Fungi</taxon>
        <taxon>Fungi incertae sedis</taxon>
        <taxon>Mucoromycota</taxon>
        <taxon>Mucoromycotina</taxon>
        <taxon>Mucoromycetes</taxon>
        <taxon>Mucorales</taxon>
        <taxon>Syncephalastraceae</taxon>
        <taxon>Syncephalastrum</taxon>
    </lineage>
</organism>
<dbReference type="PANTHER" id="PTHR14659:SF1">
    <property type="entry name" value="ALPHA- AND GAMMA-ADAPTIN-BINDING PROTEIN P34"/>
    <property type="match status" value="1"/>
</dbReference>
<dbReference type="InterPro" id="IPR019341">
    <property type="entry name" value="Alpha/Gamma-adaptin-bd_p34"/>
</dbReference>
<name>A0A1X2HSP0_SYNRA</name>
<dbReference type="AlphaFoldDB" id="A0A1X2HSP0"/>
<dbReference type="STRING" id="13706.A0A1X2HSP0"/>
<keyword evidence="2" id="KW-1185">Reference proteome</keyword>
<sequence>MSDGLLRNKILVVGQTGQDLVEFVKGVFKTNNEVFPESLVNEELKAAENQVSGIRIPWTIKNKYYTAKVDYWLDQVTPSQTDVIAGYADPNNSVGRVVDAFVYVFRKDQPETFEGVKAWTTFIENCSPSIQLCVSFGAGPDMEDSVEGWCVEHQFEYVDLEAKQQEELNKAGWGLALDALQANMWDGMSQNAQHQDTIEQGNASDLDIELDSDLLKELGKLRMENSAEDDGEGDDLTGMPTKEEIEKMHAQLFGGIDDEDGLDKTLETMQALREQGKNLPDAERRKLAAQVALSFSAQLGL</sequence>
<comment type="caution">
    <text evidence="1">The sequence shown here is derived from an EMBL/GenBank/DDBJ whole genome shotgun (WGS) entry which is preliminary data.</text>
</comment>
<dbReference type="Gene3D" id="3.40.50.11960">
    <property type="match status" value="1"/>
</dbReference>
<reference evidence="1 2" key="1">
    <citation type="submission" date="2016-07" db="EMBL/GenBank/DDBJ databases">
        <title>Pervasive Adenine N6-methylation of Active Genes in Fungi.</title>
        <authorList>
            <consortium name="DOE Joint Genome Institute"/>
            <person name="Mondo S.J."/>
            <person name="Dannebaum R.O."/>
            <person name="Kuo R.C."/>
            <person name="Labutti K."/>
            <person name="Haridas S."/>
            <person name="Kuo A."/>
            <person name="Salamov A."/>
            <person name="Ahrendt S.R."/>
            <person name="Lipzen A."/>
            <person name="Sullivan W."/>
            <person name="Andreopoulos W.B."/>
            <person name="Clum A."/>
            <person name="Lindquist E."/>
            <person name="Daum C."/>
            <person name="Ramamoorthy G.K."/>
            <person name="Gryganskyi A."/>
            <person name="Culley D."/>
            <person name="Magnuson J.K."/>
            <person name="James T.Y."/>
            <person name="O'Malley M.A."/>
            <person name="Stajich J.E."/>
            <person name="Spatafora J.W."/>
            <person name="Visel A."/>
            <person name="Grigoriev I.V."/>
        </authorList>
    </citation>
    <scope>NUCLEOTIDE SEQUENCE [LARGE SCALE GENOMIC DNA]</scope>
    <source>
        <strain evidence="1 2">NRRL 2496</strain>
    </source>
</reference>
<dbReference type="EMBL" id="MCGN01000001">
    <property type="protein sequence ID" value="ORZ02596.1"/>
    <property type="molecule type" value="Genomic_DNA"/>
</dbReference>
<dbReference type="Proteomes" id="UP000242180">
    <property type="component" value="Unassembled WGS sequence"/>
</dbReference>
<dbReference type="OMA" id="TIDYEEW"/>
<evidence type="ECO:0000313" key="1">
    <source>
        <dbReference type="EMBL" id="ORZ02596.1"/>
    </source>
</evidence>
<dbReference type="OrthoDB" id="10261384at2759"/>
<evidence type="ECO:0008006" key="3">
    <source>
        <dbReference type="Google" id="ProtNLM"/>
    </source>
</evidence>
<dbReference type="Pfam" id="PF10199">
    <property type="entry name" value="Adaptin_binding"/>
    <property type="match status" value="1"/>
</dbReference>